<dbReference type="PANTHER" id="PTHR28019">
    <property type="entry name" value="CELL MEMBRANE PROTEIN YLR413W-RELATED"/>
    <property type="match status" value="1"/>
</dbReference>
<dbReference type="InterPro" id="IPR052413">
    <property type="entry name" value="SUR7_domain"/>
</dbReference>
<dbReference type="EMBL" id="LFVZ01000001">
    <property type="protein sequence ID" value="KTW31631.1"/>
    <property type="molecule type" value="Genomic_DNA"/>
</dbReference>
<accession>A0A0W4ZTB9</accession>
<dbReference type="RefSeq" id="XP_018227747.1">
    <property type="nucleotide sequence ID" value="XM_018368887.1"/>
</dbReference>
<feature type="transmembrane region" description="Helical" evidence="1">
    <location>
        <begin position="176"/>
        <end position="194"/>
    </location>
</feature>
<dbReference type="InterPro" id="IPR009571">
    <property type="entry name" value="SUR7/Rim9-like_fungi"/>
</dbReference>
<gene>
    <name evidence="2" type="ORF">T552_00270</name>
</gene>
<keyword evidence="3" id="KW-1185">Reference proteome</keyword>
<dbReference type="GO" id="GO:0005886">
    <property type="term" value="C:plasma membrane"/>
    <property type="evidence" value="ECO:0007669"/>
    <property type="project" value="InterPro"/>
</dbReference>
<dbReference type="Proteomes" id="UP000054454">
    <property type="component" value="Unassembled WGS sequence"/>
</dbReference>
<comment type="caution">
    <text evidence="2">The sequence shown here is derived from an EMBL/GenBank/DDBJ whole genome shotgun (WGS) entry which is preliminary data.</text>
</comment>
<protein>
    <submittedName>
        <fullName evidence="2">Uncharacterized protein</fullName>
    </submittedName>
</protein>
<keyword evidence="1" id="KW-1133">Transmembrane helix</keyword>
<dbReference type="GO" id="GO:0051285">
    <property type="term" value="C:cell cortex of cell tip"/>
    <property type="evidence" value="ECO:0007669"/>
    <property type="project" value="TreeGrafter"/>
</dbReference>
<feature type="transmembrane region" description="Helical" evidence="1">
    <location>
        <begin position="12"/>
        <end position="33"/>
    </location>
</feature>
<dbReference type="OrthoDB" id="2327445at2759"/>
<evidence type="ECO:0000313" key="2">
    <source>
        <dbReference type="EMBL" id="KTW31631.1"/>
    </source>
</evidence>
<keyword evidence="1" id="KW-0472">Membrane</keyword>
<evidence type="ECO:0000256" key="1">
    <source>
        <dbReference type="SAM" id="Phobius"/>
    </source>
</evidence>
<keyword evidence="1" id="KW-0812">Transmembrane</keyword>
<name>A0A0W4ZTB9_PNEC8</name>
<feature type="transmembrane region" description="Helical" evidence="1">
    <location>
        <begin position="214"/>
        <end position="238"/>
    </location>
</feature>
<organism evidence="2 3">
    <name type="scientific">Pneumocystis carinii (strain B80)</name>
    <name type="common">Rat pneumocystis pneumonia agent</name>
    <name type="synonym">Pneumocystis carinii f. sp. carinii</name>
    <dbReference type="NCBI Taxonomy" id="1408658"/>
    <lineage>
        <taxon>Eukaryota</taxon>
        <taxon>Fungi</taxon>
        <taxon>Dikarya</taxon>
        <taxon>Ascomycota</taxon>
        <taxon>Taphrinomycotina</taxon>
        <taxon>Pneumocystomycetes</taxon>
        <taxon>Pneumocystaceae</taxon>
        <taxon>Pneumocystis</taxon>
    </lineage>
</organism>
<evidence type="ECO:0000313" key="3">
    <source>
        <dbReference type="Proteomes" id="UP000054454"/>
    </source>
</evidence>
<dbReference type="GeneID" id="28935089"/>
<feature type="transmembrane region" description="Helical" evidence="1">
    <location>
        <begin position="141"/>
        <end position="164"/>
    </location>
</feature>
<dbReference type="Pfam" id="PF06687">
    <property type="entry name" value="SUR7"/>
    <property type="match status" value="1"/>
</dbReference>
<dbReference type="PANTHER" id="PTHR28019:SF2">
    <property type="entry name" value="CELL MEMBRANE PROTEIN YLR413W-RELATED"/>
    <property type="match status" value="1"/>
</dbReference>
<sequence length="253" mass="28308">MGAIAVRIFRTVLPLIIISLTLVSVSLTIFAGVRRDPYLDKNYVFKIDATQFAGQKDLYSGSGSTPANKIGLANHYYVFLWNHCESNKDMKFMYCSKPRFDYYFNSVKLLKARLRRDARVRIPSGSDSYHKRLRVTSYCSLALLLLGMITSLATFVFVIIITLAGSSAVFTSTLSGVSTLFLILGSSLLTAQYLELSNLIRDKAGYLKVKGEEGIGGLFFLWFSSALSVLSFISLLLATRFIRKKKEAAKLYH</sequence>
<reference evidence="3" key="1">
    <citation type="journal article" date="2016" name="Nat. Commun.">
        <title>Genome analysis of three Pneumocystis species reveals adaptation mechanisms to life exclusively in mammalian hosts.</title>
        <authorList>
            <person name="Ma L."/>
            <person name="Chen Z."/>
            <person name="Huang D.W."/>
            <person name="Kutty G."/>
            <person name="Ishihara M."/>
            <person name="Wang H."/>
            <person name="Abouelleil A."/>
            <person name="Bishop L."/>
            <person name="Davey E."/>
            <person name="Deng R."/>
            <person name="Deng X."/>
            <person name="Fan L."/>
            <person name="Fantoni G."/>
            <person name="Fitzgerald M."/>
            <person name="Gogineni E."/>
            <person name="Goldberg J.M."/>
            <person name="Handley G."/>
            <person name="Hu X."/>
            <person name="Huber C."/>
            <person name="Jiao X."/>
            <person name="Jones K."/>
            <person name="Levin J.Z."/>
            <person name="Liu Y."/>
            <person name="Macdonald P."/>
            <person name="Melnikov A."/>
            <person name="Raley C."/>
            <person name="Sassi M."/>
            <person name="Sherman B.T."/>
            <person name="Song X."/>
            <person name="Sykes S."/>
            <person name="Tran B."/>
            <person name="Walsh L."/>
            <person name="Xia Y."/>
            <person name="Yang J."/>
            <person name="Young S."/>
            <person name="Zeng Q."/>
            <person name="Zheng X."/>
            <person name="Stephens R."/>
            <person name="Nusbaum C."/>
            <person name="Birren B.W."/>
            <person name="Azadi P."/>
            <person name="Lempicki R.A."/>
            <person name="Cuomo C.A."/>
            <person name="Kovacs J.A."/>
        </authorList>
    </citation>
    <scope>NUCLEOTIDE SEQUENCE [LARGE SCALE GENOMIC DNA]</scope>
    <source>
        <strain evidence="3">B80</strain>
    </source>
</reference>
<dbReference type="GO" id="GO:0031505">
    <property type="term" value="P:fungal-type cell wall organization"/>
    <property type="evidence" value="ECO:0007669"/>
    <property type="project" value="TreeGrafter"/>
</dbReference>
<dbReference type="AlphaFoldDB" id="A0A0W4ZTB9"/>
<dbReference type="VEuPathDB" id="FungiDB:T552_00270"/>
<proteinExistence type="predicted"/>